<proteinExistence type="predicted"/>
<accession>A0A1G8C0E6</accession>
<sequence>MGALTLAAAAVYALLGLVRLSTFRATTFDLVIVDQAVRAYAKFAPPYIPTVGMVHGRGMEYLQVADHFSPIYALLAPLYWIHDGPASLIVGQALLFAGAIPFLWMYTRRVLGTAPAYLVSAAYALSWPVAQAVNFDAHEVMFVPILSAIMIERFHAGKRLPAALAMAGLLFVKEDMGLMVIGAGACLFLLGHRWIGLGCAALGAGWAVMLRGWLMPLLGGDIQDFWAYAHFGPDVKSTVWAMVSDPLGTLGVLFDTETKVDTMFLLVWPTLLLCLLSPMVLMAVPLVLERMLADRSLWWAQDYQYNAFVIVVLICAGVDGLARLLRLVGRPDDRRVGLAWAAAALAVAITLLPQFAFGQLVRPEFYRKDIRALAAAEVVSKVPSGVVVETVNSLGPALTRRATVLMWGNRPYGSPWVVADVARWEYPFGSLDEQRDRVNDLVRSGYRPVFERDGFVVLHRPSAATAGPTPPTPSTPSTFPTPPAPSAPPAPSG</sequence>
<feature type="transmembrane region" description="Helical" evidence="2">
    <location>
        <begin position="263"/>
        <end position="284"/>
    </location>
</feature>
<dbReference type="Proteomes" id="UP000198923">
    <property type="component" value="Unassembled WGS sequence"/>
</dbReference>
<dbReference type="Pfam" id="PF09852">
    <property type="entry name" value="DUF2079"/>
    <property type="match status" value="1"/>
</dbReference>
<feature type="compositionally biased region" description="Pro residues" evidence="1">
    <location>
        <begin position="468"/>
        <end position="493"/>
    </location>
</feature>
<reference evidence="3 4" key="1">
    <citation type="submission" date="2016-10" db="EMBL/GenBank/DDBJ databases">
        <authorList>
            <person name="de Groot N.N."/>
        </authorList>
    </citation>
    <scope>NUCLEOTIDE SEQUENCE [LARGE SCALE GENOMIC DNA]</scope>
    <source>
        <strain evidence="3 4">CPCC 201354</strain>
    </source>
</reference>
<organism evidence="3 4">
    <name type="scientific">Sinosporangium album</name>
    <dbReference type="NCBI Taxonomy" id="504805"/>
    <lineage>
        <taxon>Bacteria</taxon>
        <taxon>Bacillati</taxon>
        <taxon>Actinomycetota</taxon>
        <taxon>Actinomycetes</taxon>
        <taxon>Streptosporangiales</taxon>
        <taxon>Streptosporangiaceae</taxon>
        <taxon>Sinosporangium</taxon>
    </lineage>
</organism>
<dbReference type="EMBL" id="FNCN01000015">
    <property type="protein sequence ID" value="SDH38926.1"/>
    <property type="molecule type" value="Genomic_DNA"/>
</dbReference>
<dbReference type="AlphaFoldDB" id="A0A1G8C0E6"/>
<feature type="transmembrane region" description="Helical" evidence="2">
    <location>
        <begin position="337"/>
        <end position="361"/>
    </location>
</feature>
<keyword evidence="2" id="KW-1133">Transmembrane helix</keyword>
<protein>
    <submittedName>
        <fullName evidence="3">Uncharacterized membrane protein</fullName>
    </submittedName>
</protein>
<keyword evidence="4" id="KW-1185">Reference proteome</keyword>
<dbReference type="OrthoDB" id="5240834at2"/>
<feature type="transmembrane region" description="Helical" evidence="2">
    <location>
        <begin position="305"/>
        <end position="325"/>
    </location>
</feature>
<evidence type="ECO:0000256" key="1">
    <source>
        <dbReference type="SAM" id="MobiDB-lite"/>
    </source>
</evidence>
<evidence type="ECO:0000313" key="3">
    <source>
        <dbReference type="EMBL" id="SDH38926.1"/>
    </source>
</evidence>
<name>A0A1G8C0E6_9ACTN</name>
<evidence type="ECO:0000313" key="4">
    <source>
        <dbReference type="Proteomes" id="UP000198923"/>
    </source>
</evidence>
<feature type="transmembrane region" description="Helical" evidence="2">
    <location>
        <begin position="177"/>
        <end position="208"/>
    </location>
</feature>
<feature type="transmembrane region" description="Helical" evidence="2">
    <location>
        <begin position="84"/>
        <end position="104"/>
    </location>
</feature>
<feature type="region of interest" description="Disordered" evidence="1">
    <location>
        <begin position="461"/>
        <end position="493"/>
    </location>
</feature>
<gene>
    <name evidence="3" type="ORF">SAMN05421505_11515</name>
</gene>
<dbReference type="InterPro" id="IPR018650">
    <property type="entry name" value="STSV1_Orf64"/>
</dbReference>
<evidence type="ECO:0000256" key="2">
    <source>
        <dbReference type="SAM" id="Phobius"/>
    </source>
</evidence>
<keyword evidence="2" id="KW-0812">Transmembrane</keyword>
<dbReference type="STRING" id="504805.SAMN05421505_11515"/>
<keyword evidence="2" id="KW-0472">Membrane</keyword>